<evidence type="ECO:0000256" key="1">
    <source>
        <dbReference type="SAM" id="Phobius"/>
    </source>
</evidence>
<keyword evidence="1" id="KW-1133">Transmembrane helix</keyword>
<feature type="chain" id="PRO_5026289705" evidence="2">
    <location>
        <begin position="27"/>
        <end position="306"/>
    </location>
</feature>
<evidence type="ECO:0000256" key="2">
    <source>
        <dbReference type="SAM" id="SignalP"/>
    </source>
</evidence>
<keyword evidence="1" id="KW-0472">Membrane</keyword>
<reference evidence="5" key="2">
    <citation type="submission" date="2019-02" db="EMBL/GenBank/DDBJ databases">
        <title>Opniocepnalus argus Var Kimnra genome.</title>
        <authorList>
            <person name="Zhou C."/>
            <person name="Xiao S."/>
        </authorList>
    </citation>
    <scope>NUCLEOTIDE SEQUENCE [LARGE SCALE GENOMIC DNA]</scope>
</reference>
<dbReference type="InterPro" id="IPR003599">
    <property type="entry name" value="Ig_sub"/>
</dbReference>
<accession>A0A6G1PXR4</accession>
<reference evidence="4 5" key="1">
    <citation type="submission" date="2019-02" db="EMBL/GenBank/DDBJ databases">
        <title>Opniocepnalus argus genome.</title>
        <authorList>
            <person name="Zhou C."/>
            <person name="Xiao S."/>
        </authorList>
    </citation>
    <scope>NUCLEOTIDE SEQUENCE [LARGE SCALE GENOMIC DNA]</scope>
    <source>
        <strain evidence="4">OARG1902GOOAL</strain>
        <tissue evidence="4">Muscle</tissue>
    </source>
</reference>
<keyword evidence="5" id="KW-1185">Reference proteome</keyword>
<dbReference type="PROSITE" id="PS51257">
    <property type="entry name" value="PROKAR_LIPOPROTEIN"/>
    <property type="match status" value="1"/>
</dbReference>
<dbReference type="InterPro" id="IPR013783">
    <property type="entry name" value="Ig-like_fold"/>
</dbReference>
<dbReference type="Proteomes" id="UP000503349">
    <property type="component" value="Chromosome 10"/>
</dbReference>
<keyword evidence="2" id="KW-0732">Signal</keyword>
<feature type="signal peptide" evidence="2">
    <location>
        <begin position="1"/>
        <end position="26"/>
    </location>
</feature>
<dbReference type="GO" id="GO:0005886">
    <property type="term" value="C:plasma membrane"/>
    <property type="evidence" value="ECO:0007669"/>
    <property type="project" value="InterPro"/>
</dbReference>
<dbReference type="PANTHER" id="PTHR37996">
    <property type="entry name" value="B- AND T-LYMPHOCYTE ATTENUATOR"/>
    <property type="match status" value="1"/>
</dbReference>
<feature type="domain" description="Ig-like" evidence="3">
    <location>
        <begin position="33"/>
        <end position="139"/>
    </location>
</feature>
<dbReference type="PROSITE" id="PS50835">
    <property type="entry name" value="IG_LIKE"/>
    <property type="match status" value="1"/>
</dbReference>
<dbReference type="SUPFAM" id="SSF48726">
    <property type="entry name" value="Immunoglobulin"/>
    <property type="match status" value="1"/>
</dbReference>
<dbReference type="PANTHER" id="PTHR37996:SF1">
    <property type="entry name" value="B- AND T-LYMPHOCYTE ATTENUATOR"/>
    <property type="match status" value="1"/>
</dbReference>
<dbReference type="InterPro" id="IPR036179">
    <property type="entry name" value="Ig-like_dom_sf"/>
</dbReference>
<evidence type="ECO:0000313" key="5">
    <source>
        <dbReference type="Proteomes" id="UP000503349"/>
    </source>
</evidence>
<proteinExistence type="predicted"/>
<evidence type="ECO:0000259" key="3">
    <source>
        <dbReference type="PROSITE" id="PS50835"/>
    </source>
</evidence>
<gene>
    <name evidence="4" type="ORF">EXN66_Car010432</name>
</gene>
<feature type="transmembrane region" description="Helical" evidence="1">
    <location>
        <begin position="165"/>
        <end position="190"/>
    </location>
</feature>
<dbReference type="AlphaFoldDB" id="A0A6G1PXR4"/>
<protein>
    <submittedName>
        <fullName evidence="4">B-and T-lymphocyte attenuator B-and T-lymphocyte-associated protein</fullName>
    </submittedName>
</protein>
<evidence type="ECO:0000313" key="4">
    <source>
        <dbReference type="EMBL" id="KAF3694756.1"/>
    </source>
</evidence>
<keyword evidence="1" id="KW-0812">Transmembrane</keyword>
<dbReference type="EMBL" id="CM015721">
    <property type="protein sequence ID" value="KAF3694756.1"/>
    <property type="molecule type" value="Genomic_DNA"/>
</dbReference>
<dbReference type="GO" id="GO:0002768">
    <property type="term" value="P:immune response-regulating cell surface receptor signaling pathway"/>
    <property type="evidence" value="ECO:0007669"/>
    <property type="project" value="InterPro"/>
</dbReference>
<dbReference type="SMART" id="SM00409">
    <property type="entry name" value="IG"/>
    <property type="match status" value="1"/>
</dbReference>
<dbReference type="InterPro" id="IPR007110">
    <property type="entry name" value="Ig-like_dom"/>
</dbReference>
<sequence length="306" mass="34685">MNMLRLMDRLPYSYLLIFSCFTFVYGKDEDFSPSCEVGLLVRRGTTLKTVPHQPVTVECPVQHCGKSLNVTWCKLLRNDHCELIIKTANVEMRQKYDSGKHELVSYLTFNNISSHDDGLYRCDIKGYQIVGHVINISVSDLNLTVETFDNNEEVTVSSVGNKHSWLPYVGICVGTASLVILLSGLTYIHVCDWKRKLTYKPTHRQEMSTFTIPDLPKRHDPTTLVMQDHFAVLNDIYFSSSGTLLSTPPLITSGNQPLANKANESQVSYFGVYAEIIHVQSMLPDRKQHMVTEQLKNTEYATIIVS</sequence>
<name>A0A6G1PXR4_CHAAH</name>
<dbReference type="InterPro" id="IPR039257">
    <property type="entry name" value="BTLA"/>
</dbReference>
<dbReference type="GO" id="GO:0038023">
    <property type="term" value="F:signaling receptor activity"/>
    <property type="evidence" value="ECO:0007669"/>
    <property type="project" value="InterPro"/>
</dbReference>
<organism evidence="4 5">
    <name type="scientific">Channa argus</name>
    <name type="common">Northern snakehead</name>
    <name type="synonym">Ophicephalus argus</name>
    <dbReference type="NCBI Taxonomy" id="215402"/>
    <lineage>
        <taxon>Eukaryota</taxon>
        <taxon>Metazoa</taxon>
        <taxon>Chordata</taxon>
        <taxon>Craniata</taxon>
        <taxon>Vertebrata</taxon>
        <taxon>Euteleostomi</taxon>
        <taxon>Actinopterygii</taxon>
        <taxon>Neopterygii</taxon>
        <taxon>Teleostei</taxon>
        <taxon>Neoteleostei</taxon>
        <taxon>Acanthomorphata</taxon>
        <taxon>Anabantaria</taxon>
        <taxon>Anabantiformes</taxon>
        <taxon>Channoidei</taxon>
        <taxon>Channidae</taxon>
        <taxon>Channa</taxon>
    </lineage>
</organism>
<dbReference type="Gene3D" id="2.60.40.10">
    <property type="entry name" value="Immunoglobulins"/>
    <property type="match status" value="1"/>
</dbReference>